<dbReference type="InterPro" id="IPR014349">
    <property type="entry name" value="Rieske_Fe-S_prot"/>
</dbReference>
<comment type="cofactor">
    <cofactor evidence="6">
        <name>[2Fe-2S] cluster</name>
        <dbReference type="ChEBI" id="CHEBI:190135"/>
    </cofactor>
</comment>
<evidence type="ECO:0000256" key="5">
    <source>
        <dbReference type="ARBA" id="ARBA00023157"/>
    </source>
</evidence>
<evidence type="ECO:0000256" key="1">
    <source>
        <dbReference type="ARBA" id="ARBA00022714"/>
    </source>
</evidence>
<keyword evidence="10" id="KW-1185">Reference proteome</keyword>
<dbReference type="Gene3D" id="2.102.10.10">
    <property type="entry name" value="Rieske [2Fe-2S] iron-sulphur domain"/>
    <property type="match status" value="1"/>
</dbReference>
<evidence type="ECO:0000313" key="10">
    <source>
        <dbReference type="Proteomes" id="UP001597010"/>
    </source>
</evidence>
<dbReference type="PROSITE" id="PS51296">
    <property type="entry name" value="RIESKE"/>
    <property type="match status" value="1"/>
</dbReference>
<feature type="transmembrane region" description="Helical" evidence="7">
    <location>
        <begin position="20"/>
        <end position="48"/>
    </location>
</feature>
<keyword evidence="7" id="KW-0472">Membrane</keyword>
<organism evidence="9 10">
    <name type="scientific">Mucilaginibacter litoreus</name>
    <dbReference type="NCBI Taxonomy" id="1048221"/>
    <lineage>
        <taxon>Bacteria</taxon>
        <taxon>Pseudomonadati</taxon>
        <taxon>Bacteroidota</taxon>
        <taxon>Sphingobacteriia</taxon>
        <taxon>Sphingobacteriales</taxon>
        <taxon>Sphingobacteriaceae</taxon>
        <taxon>Mucilaginibacter</taxon>
    </lineage>
</organism>
<evidence type="ECO:0000256" key="7">
    <source>
        <dbReference type="SAM" id="Phobius"/>
    </source>
</evidence>
<name>A0ABW3AWE0_9SPHI</name>
<comment type="caution">
    <text evidence="9">The sequence shown here is derived from an EMBL/GenBank/DDBJ whole genome shotgun (WGS) entry which is preliminary data.</text>
</comment>
<keyword evidence="2" id="KW-0479">Metal-binding</keyword>
<gene>
    <name evidence="9" type="ORF">ACFQZX_17280</name>
</gene>
<accession>A0ABW3AWE0</accession>
<dbReference type="InterPro" id="IPR036922">
    <property type="entry name" value="Rieske_2Fe-2S_sf"/>
</dbReference>
<keyword evidence="7" id="KW-1133">Transmembrane helix</keyword>
<dbReference type="Proteomes" id="UP001597010">
    <property type="component" value="Unassembled WGS sequence"/>
</dbReference>
<evidence type="ECO:0000256" key="6">
    <source>
        <dbReference type="ARBA" id="ARBA00034078"/>
    </source>
</evidence>
<keyword evidence="5" id="KW-1015">Disulfide bond</keyword>
<dbReference type="InterPro" id="IPR017941">
    <property type="entry name" value="Rieske_2Fe-2S"/>
</dbReference>
<proteinExistence type="predicted"/>
<dbReference type="SUPFAM" id="SSF50022">
    <property type="entry name" value="ISP domain"/>
    <property type="match status" value="1"/>
</dbReference>
<evidence type="ECO:0000256" key="2">
    <source>
        <dbReference type="ARBA" id="ARBA00022723"/>
    </source>
</evidence>
<dbReference type="CDD" id="cd03467">
    <property type="entry name" value="Rieske"/>
    <property type="match status" value="1"/>
</dbReference>
<reference evidence="10" key="1">
    <citation type="journal article" date="2019" name="Int. J. Syst. Evol. Microbiol.">
        <title>The Global Catalogue of Microorganisms (GCM) 10K type strain sequencing project: providing services to taxonomists for standard genome sequencing and annotation.</title>
        <authorList>
            <consortium name="The Broad Institute Genomics Platform"/>
            <consortium name="The Broad Institute Genome Sequencing Center for Infectious Disease"/>
            <person name="Wu L."/>
            <person name="Ma J."/>
        </authorList>
    </citation>
    <scope>NUCLEOTIDE SEQUENCE [LARGE SCALE GENOMIC DNA]</scope>
    <source>
        <strain evidence="10">CCUG 61484</strain>
    </source>
</reference>
<dbReference type="PRINTS" id="PR00162">
    <property type="entry name" value="RIESKE"/>
</dbReference>
<dbReference type="Pfam" id="PF00355">
    <property type="entry name" value="Rieske"/>
    <property type="match status" value="1"/>
</dbReference>
<evidence type="ECO:0000256" key="3">
    <source>
        <dbReference type="ARBA" id="ARBA00023004"/>
    </source>
</evidence>
<dbReference type="InterPro" id="IPR005805">
    <property type="entry name" value="Rieske_Fe-S_prot_C"/>
</dbReference>
<keyword evidence="1" id="KW-0001">2Fe-2S</keyword>
<keyword evidence="7" id="KW-0812">Transmembrane</keyword>
<feature type="domain" description="Rieske" evidence="8">
    <location>
        <begin position="95"/>
        <end position="162"/>
    </location>
</feature>
<dbReference type="PANTHER" id="PTHR10134">
    <property type="entry name" value="CYTOCHROME B-C1 COMPLEX SUBUNIT RIESKE, MITOCHONDRIAL"/>
    <property type="match status" value="1"/>
</dbReference>
<keyword evidence="4" id="KW-0411">Iron-sulfur</keyword>
<keyword evidence="3" id="KW-0408">Iron</keyword>
<evidence type="ECO:0000259" key="8">
    <source>
        <dbReference type="PROSITE" id="PS51296"/>
    </source>
</evidence>
<evidence type="ECO:0000256" key="4">
    <source>
        <dbReference type="ARBA" id="ARBA00023014"/>
    </source>
</evidence>
<dbReference type="EMBL" id="JBHTHZ010000014">
    <property type="protein sequence ID" value="MFD0795378.1"/>
    <property type="molecule type" value="Genomic_DNA"/>
</dbReference>
<sequence>MSADDDFIKAPENEARRSFLIKLSLGLSALATAVASVPVLAAIFAPLIEKTPKLWRKIGDLDSFKVGATNLVTFENADPEKWSGVTSKSAAWLRRDADDKFTAFSANCTHLGCPVRWEAEAHLFMCPCHGGVYYKDGSVAAGPPPKALVQYPVRINKNDIEIQTSPIPITNITA</sequence>
<dbReference type="RefSeq" id="WP_377117718.1">
    <property type="nucleotide sequence ID" value="NZ_JBHTHZ010000014.1"/>
</dbReference>
<protein>
    <submittedName>
        <fullName evidence="9">Ubiquinol-cytochrome c reductase iron-sulfur subunit</fullName>
    </submittedName>
</protein>
<evidence type="ECO:0000313" key="9">
    <source>
        <dbReference type="EMBL" id="MFD0795378.1"/>
    </source>
</evidence>